<gene>
    <name evidence="4" type="ORF">OQ279_05310</name>
</gene>
<proteinExistence type="predicted"/>
<dbReference type="RefSeq" id="WP_266068799.1">
    <property type="nucleotide sequence ID" value="NZ_JAPJDA010000006.1"/>
</dbReference>
<feature type="domain" description="HTH tetR-type" evidence="3">
    <location>
        <begin position="8"/>
        <end position="68"/>
    </location>
</feature>
<protein>
    <submittedName>
        <fullName evidence="4">TetR/AcrR family transcriptional regulator</fullName>
    </submittedName>
</protein>
<evidence type="ECO:0000256" key="1">
    <source>
        <dbReference type="ARBA" id="ARBA00023125"/>
    </source>
</evidence>
<evidence type="ECO:0000256" key="2">
    <source>
        <dbReference type="PROSITE-ProRule" id="PRU00335"/>
    </source>
</evidence>
<keyword evidence="5" id="KW-1185">Reference proteome</keyword>
<dbReference type="PRINTS" id="PR00455">
    <property type="entry name" value="HTHTETR"/>
</dbReference>
<feature type="DNA-binding region" description="H-T-H motif" evidence="2">
    <location>
        <begin position="31"/>
        <end position="50"/>
    </location>
</feature>
<dbReference type="PANTHER" id="PTHR43479:SF11">
    <property type="entry name" value="ACREF_ENVCD OPERON REPRESSOR-RELATED"/>
    <property type="match status" value="1"/>
</dbReference>
<dbReference type="AlphaFoldDB" id="A0A9X3CVT5"/>
<evidence type="ECO:0000313" key="4">
    <source>
        <dbReference type="EMBL" id="MCX2837565.1"/>
    </source>
</evidence>
<dbReference type="SUPFAM" id="SSF46689">
    <property type="entry name" value="Homeodomain-like"/>
    <property type="match status" value="1"/>
</dbReference>
<dbReference type="Gene3D" id="1.10.357.10">
    <property type="entry name" value="Tetracycline Repressor, domain 2"/>
    <property type="match status" value="1"/>
</dbReference>
<accession>A0A9X3CVT5</accession>
<reference evidence="4" key="1">
    <citation type="submission" date="2022-11" db="EMBL/GenBank/DDBJ databases">
        <title>Salinimicrobium profundisediminis sp. nov., isolated from deep-sea sediment of the Mariana Trench.</title>
        <authorList>
            <person name="Fu H."/>
        </authorList>
    </citation>
    <scope>NUCLEOTIDE SEQUENCE</scope>
    <source>
        <strain evidence="4">MT39</strain>
    </source>
</reference>
<organism evidence="4 5">
    <name type="scientific">Salinimicrobium profundisediminis</name>
    <dbReference type="NCBI Taxonomy" id="2994553"/>
    <lineage>
        <taxon>Bacteria</taxon>
        <taxon>Pseudomonadati</taxon>
        <taxon>Bacteroidota</taxon>
        <taxon>Flavobacteriia</taxon>
        <taxon>Flavobacteriales</taxon>
        <taxon>Flavobacteriaceae</taxon>
        <taxon>Salinimicrobium</taxon>
    </lineage>
</organism>
<evidence type="ECO:0000313" key="5">
    <source>
        <dbReference type="Proteomes" id="UP001148482"/>
    </source>
</evidence>
<dbReference type="InterPro" id="IPR050624">
    <property type="entry name" value="HTH-type_Tx_Regulator"/>
</dbReference>
<dbReference type="Pfam" id="PF00440">
    <property type="entry name" value="TetR_N"/>
    <property type="match status" value="1"/>
</dbReference>
<dbReference type="Proteomes" id="UP001148482">
    <property type="component" value="Unassembled WGS sequence"/>
</dbReference>
<dbReference type="PANTHER" id="PTHR43479">
    <property type="entry name" value="ACREF/ENVCD OPERON REPRESSOR-RELATED"/>
    <property type="match status" value="1"/>
</dbReference>
<dbReference type="InterPro" id="IPR009057">
    <property type="entry name" value="Homeodomain-like_sf"/>
</dbReference>
<sequence length="192" mass="21872">MKAVSKSQIKRDALLKATICLVNNNGFHATPMSKIAKMANVSPATIYLYFKNKQDLANQAYIEVKSSFSNCAFKDFEPNMGVEEGFKKIWMNIATFKLKEVDHAMFLSQCDNTPMIDEESRQEGLKHLQPLIALWERGKEEGLVKPFSPFILYAFTVYPISFLLNTEMKGWCKVDKPALERAYSAAWDAIKL</sequence>
<dbReference type="PROSITE" id="PS50977">
    <property type="entry name" value="HTH_TETR_2"/>
    <property type="match status" value="1"/>
</dbReference>
<dbReference type="EMBL" id="JAPJDA010000006">
    <property type="protein sequence ID" value="MCX2837565.1"/>
    <property type="molecule type" value="Genomic_DNA"/>
</dbReference>
<dbReference type="GO" id="GO:0003677">
    <property type="term" value="F:DNA binding"/>
    <property type="evidence" value="ECO:0007669"/>
    <property type="project" value="UniProtKB-UniRule"/>
</dbReference>
<name>A0A9X3CVT5_9FLAO</name>
<dbReference type="InterPro" id="IPR001647">
    <property type="entry name" value="HTH_TetR"/>
</dbReference>
<keyword evidence="1 2" id="KW-0238">DNA-binding</keyword>
<dbReference type="Pfam" id="PF22604">
    <property type="entry name" value="TetR_HI_0893_C"/>
    <property type="match status" value="1"/>
</dbReference>
<comment type="caution">
    <text evidence="4">The sequence shown here is derived from an EMBL/GenBank/DDBJ whole genome shotgun (WGS) entry which is preliminary data.</text>
</comment>
<dbReference type="InterPro" id="IPR054422">
    <property type="entry name" value="TetR-like_HI_0893_C"/>
</dbReference>
<evidence type="ECO:0000259" key="3">
    <source>
        <dbReference type="PROSITE" id="PS50977"/>
    </source>
</evidence>